<dbReference type="Proteomes" id="UP000184275">
    <property type="component" value="Unassembled WGS sequence"/>
</dbReference>
<feature type="signal peptide" evidence="3">
    <location>
        <begin position="1"/>
        <end position="18"/>
    </location>
</feature>
<keyword evidence="3" id="KW-0732">Signal</keyword>
<gene>
    <name evidence="4" type="ORF">SAMN05720469_10341</name>
</gene>
<protein>
    <submittedName>
        <fullName evidence="4">Uncharacterized protein</fullName>
    </submittedName>
</protein>
<dbReference type="AlphaFoldDB" id="A0A1M6QY80"/>
<accession>A0A1M6QY80</accession>
<feature type="transmembrane region" description="Helical" evidence="2">
    <location>
        <begin position="255"/>
        <end position="273"/>
    </location>
</feature>
<evidence type="ECO:0000256" key="1">
    <source>
        <dbReference type="SAM" id="MobiDB-lite"/>
    </source>
</evidence>
<organism evidence="4 5">
    <name type="scientific">Fibrobacter intestinalis</name>
    <dbReference type="NCBI Taxonomy" id="28122"/>
    <lineage>
        <taxon>Bacteria</taxon>
        <taxon>Pseudomonadati</taxon>
        <taxon>Fibrobacterota</taxon>
        <taxon>Fibrobacteria</taxon>
        <taxon>Fibrobacterales</taxon>
        <taxon>Fibrobacteraceae</taxon>
        <taxon>Fibrobacter</taxon>
    </lineage>
</organism>
<evidence type="ECO:0000256" key="2">
    <source>
        <dbReference type="SAM" id="Phobius"/>
    </source>
</evidence>
<keyword evidence="2" id="KW-0472">Membrane</keyword>
<keyword evidence="2" id="KW-1133">Transmembrane helix</keyword>
<name>A0A1M6QY80_9BACT</name>
<keyword evidence="2" id="KW-0812">Transmembrane</keyword>
<evidence type="ECO:0000313" key="5">
    <source>
        <dbReference type="Proteomes" id="UP000184275"/>
    </source>
</evidence>
<feature type="compositionally biased region" description="Low complexity" evidence="1">
    <location>
        <begin position="164"/>
        <end position="194"/>
    </location>
</feature>
<evidence type="ECO:0000313" key="4">
    <source>
        <dbReference type="EMBL" id="SHK25027.1"/>
    </source>
</evidence>
<reference evidence="5" key="1">
    <citation type="submission" date="2016-11" db="EMBL/GenBank/DDBJ databases">
        <authorList>
            <person name="Varghese N."/>
            <person name="Submissions S."/>
        </authorList>
    </citation>
    <scope>NUCLEOTIDE SEQUENCE [LARGE SCALE GENOMIC DNA]</scope>
    <source>
        <strain evidence="5">UWOS</strain>
    </source>
</reference>
<evidence type="ECO:0000256" key="3">
    <source>
        <dbReference type="SAM" id="SignalP"/>
    </source>
</evidence>
<feature type="region of interest" description="Disordered" evidence="1">
    <location>
        <begin position="164"/>
        <end position="214"/>
    </location>
</feature>
<feature type="chain" id="PRO_5013087732" evidence="3">
    <location>
        <begin position="19"/>
        <end position="375"/>
    </location>
</feature>
<dbReference type="RefSeq" id="WP_143159300.1">
    <property type="nucleotide sequence ID" value="NZ_FRAW01000003.1"/>
</dbReference>
<keyword evidence="5" id="KW-1185">Reference proteome</keyword>
<sequence length="375" mass="40515">MKSTLFAMLGFFAVTALAADNYTIQKFSGEDVGTPDQYIDAEFGGSLKISSTGTVENVQDGRFYVRQKFEDPFGESPTTYQLYEGRKGSEAANLNEYTLPAGIAYGFAIKAKAYSSENADANSDIEKVYFDGKSIFAEGVSEMYMHRGVKTIALVPVNATEPAPAAPVEAESSSSSSEEDTLAAAPVAESSSAAADDEYCDDDDPDCEGEDDYNYDVQGDVAATANQANDEDYAANSASNDVTDRFGIADEVRKWSAWGLVGVAAAGIGIGVYNQMQYSDAKSAHDDVDDLMDTHKKNIQEACGGKNACYESMVWYETNDMAYKNGTSTEHSALYLLHSKNKKNKDAMDSYSMARNIWFGIAALSIGGSIVLFTW</sequence>
<feature type="transmembrane region" description="Helical" evidence="2">
    <location>
        <begin position="357"/>
        <end position="374"/>
    </location>
</feature>
<feature type="compositionally biased region" description="Acidic residues" evidence="1">
    <location>
        <begin position="195"/>
        <end position="214"/>
    </location>
</feature>
<dbReference type="EMBL" id="FRAW01000003">
    <property type="protein sequence ID" value="SHK25027.1"/>
    <property type="molecule type" value="Genomic_DNA"/>
</dbReference>
<proteinExistence type="predicted"/>